<dbReference type="SUPFAM" id="SSF50998">
    <property type="entry name" value="Quinoprotein alcohol dehydrogenase-like"/>
    <property type="match status" value="1"/>
</dbReference>
<dbReference type="Gene3D" id="2.130.10.10">
    <property type="entry name" value="YVTN repeat-like/Quinoprotein amine dehydrogenase"/>
    <property type="match status" value="1"/>
</dbReference>
<protein>
    <recommendedName>
        <fullName evidence="2">Pyrrolo-quinoline quinone repeat domain-containing protein</fullName>
    </recommendedName>
</protein>
<dbReference type="InterPro" id="IPR002372">
    <property type="entry name" value="PQQ_rpt_dom"/>
</dbReference>
<reference evidence="3 4" key="1">
    <citation type="submission" date="2020-08" db="EMBL/GenBank/DDBJ databases">
        <title>Whole genome shotgun sequence of Actinoplanes ianthinogenes NBRC 13996.</title>
        <authorList>
            <person name="Komaki H."/>
            <person name="Tamura T."/>
        </authorList>
    </citation>
    <scope>NUCLEOTIDE SEQUENCE [LARGE SCALE GENOMIC DNA]</scope>
    <source>
        <strain evidence="3 4">NBRC 13996</strain>
    </source>
</reference>
<organism evidence="3 4">
    <name type="scientific">Actinoplanes ianthinogenes</name>
    <dbReference type="NCBI Taxonomy" id="122358"/>
    <lineage>
        <taxon>Bacteria</taxon>
        <taxon>Bacillati</taxon>
        <taxon>Actinomycetota</taxon>
        <taxon>Actinomycetes</taxon>
        <taxon>Micromonosporales</taxon>
        <taxon>Micromonosporaceae</taxon>
        <taxon>Actinoplanes</taxon>
    </lineage>
</organism>
<dbReference type="Gene3D" id="2.40.10.480">
    <property type="match status" value="1"/>
</dbReference>
<dbReference type="InterPro" id="IPR015943">
    <property type="entry name" value="WD40/YVTN_repeat-like_dom_sf"/>
</dbReference>
<dbReference type="EMBL" id="AP023356">
    <property type="protein sequence ID" value="BCJ39404.1"/>
    <property type="molecule type" value="Genomic_DNA"/>
</dbReference>
<keyword evidence="1" id="KW-0732">Signal</keyword>
<dbReference type="InterPro" id="IPR011047">
    <property type="entry name" value="Quinoprotein_ADH-like_sf"/>
</dbReference>
<dbReference type="Proteomes" id="UP000676967">
    <property type="component" value="Chromosome"/>
</dbReference>
<evidence type="ECO:0000259" key="2">
    <source>
        <dbReference type="Pfam" id="PF13360"/>
    </source>
</evidence>
<evidence type="ECO:0000256" key="1">
    <source>
        <dbReference type="SAM" id="SignalP"/>
    </source>
</evidence>
<keyword evidence="4" id="KW-1185">Reference proteome</keyword>
<gene>
    <name evidence="3" type="ORF">Aiant_00610</name>
</gene>
<feature type="domain" description="Pyrrolo-quinoline quinone repeat" evidence="2">
    <location>
        <begin position="96"/>
        <end position="240"/>
    </location>
</feature>
<feature type="chain" id="PRO_5045232164" description="Pyrrolo-quinoline quinone repeat domain-containing protein" evidence="1">
    <location>
        <begin position="24"/>
        <end position="455"/>
    </location>
</feature>
<dbReference type="PANTHER" id="PTHR34512:SF30">
    <property type="entry name" value="OUTER MEMBRANE PROTEIN ASSEMBLY FACTOR BAMB"/>
    <property type="match status" value="1"/>
</dbReference>
<dbReference type="RefSeq" id="WP_189334186.1">
    <property type="nucleotide sequence ID" value="NZ_AP023356.1"/>
</dbReference>
<evidence type="ECO:0000313" key="4">
    <source>
        <dbReference type="Proteomes" id="UP000676967"/>
    </source>
</evidence>
<feature type="signal peptide" evidence="1">
    <location>
        <begin position="1"/>
        <end position="23"/>
    </location>
</feature>
<proteinExistence type="predicted"/>
<evidence type="ECO:0000313" key="3">
    <source>
        <dbReference type="EMBL" id="BCJ39404.1"/>
    </source>
</evidence>
<sequence length="455" mass="48918">MNGRYWAALAAAGVLLASGFGVAARQAVPAASAPVFVDPCAPADAGTGRAVRRLPAPVRLPGRFGPILSATLTEDVVLLDVGVPLRAGPNPQWLVGLDPDTLAVRWRWRYPAEPGPVTIGMDDDSWVKVVGDVALTVTGVYGRRPVLHAVDLRTGRTRWTERFPAGALPVAVAADRCLIVINAEAGNGTLGLWGMDPATGRVVWQDGPAKELICTVPARPWLLGMSGGHLVRYSLADGTVTAVPALLTGCSPVWFADTRLVDSFTGRWYSVDWARPAITAIGPAPVRIPPDTYPEFLPIGEVVVVDDHDKATVHDRDDGTLLWQEAGSGRGYFTRATGQPDDRLFFRRHSPFTAGKATVSLAAVRARTGQTLWQSPEWPGTDEYPIADPRTGTTLVHVMTTRQITVDQFETTDSHLYALDDTGRPLWDLEGDGFSVAGPWLLAEQGGVVRGFRIS</sequence>
<dbReference type="Pfam" id="PF13360">
    <property type="entry name" value="PQQ_2"/>
    <property type="match status" value="1"/>
</dbReference>
<accession>A0ABM7LJH8</accession>
<name>A0ABM7LJH8_9ACTN</name>
<dbReference type="PANTHER" id="PTHR34512">
    <property type="entry name" value="CELL SURFACE PROTEIN"/>
    <property type="match status" value="1"/>
</dbReference>